<dbReference type="Proteomes" id="UP000789396">
    <property type="component" value="Unassembled WGS sequence"/>
</dbReference>
<evidence type="ECO:0000313" key="2">
    <source>
        <dbReference type="Proteomes" id="UP000789396"/>
    </source>
</evidence>
<dbReference type="OrthoDB" id="2396850at2759"/>
<dbReference type="EMBL" id="CAJVPZ010004442">
    <property type="protein sequence ID" value="CAG8546132.1"/>
    <property type="molecule type" value="Genomic_DNA"/>
</dbReference>
<reference evidence="1" key="1">
    <citation type="submission" date="2021-06" db="EMBL/GenBank/DDBJ databases">
        <authorList>
            <person name="Kallberg Y."/>
            <person name="Tangrot J."/>
            <person name="Rosling A."/>
        </authorList>
    </citation>
    <scope>NUCLEOTIDE SEQUENCE</scope>
    <source>
        <strain evidence="1">IN212</strain>
    </source>
</reference>
<sequence length="81" mass="9317">MSSLLKKLAEITLPVDEYNMHLNSQGNVVNEELVQRNFEFLEKKLYKLASNTALLLNQNDKFLSSITKDKNSHFIDPIHAL</sequence>
<keyword evidence="2" id="KW-1185">Reference proteome</keyword>
<protein>
    <submittedName>
        <fullName evidence="1">7244_t:CDS:1</fullName>
    </submittedName>
</protein>
<evidence type="ECO:0000313" key="1">
    <source>
        <dbReference type="EMBL" id="CAG8546132.1"/>
    </source>
</evidence>
<accession>A0A9N9AXE6</accession>
<name>A0A9N9AXE6_9GLOM</name>
<comment type="caution">
    <text evidence="1">The sequence shown here is derived from an EMBL/GenBank/DDBJ whole genome shotgun (WGS) entry which is preliminary data.</text>
</comment>
<proteinExistence type="predicted"/>
<dbReference type="AlphaFoldDB" id="A0A9N9AXE6"/>
<organism evidence="1 2">
    <name type="scientific">Racocetra fulgida</name>
    <dbReference type="NCBI Taxonomy" id="60492"/>
    <lineage>
        <taxon>Eukaryota</taxon>
        <taxon>Fungi</taxon>
        <taxon>Fungi incertae sedis</taxon>
        <taxon>Mucoromycota</taxon>
        <taxon>Glomeromycotina</taxon>
        <taxon>Glomeromycetes</taxon>
        <taxon>Diversisporales</taxon>
        <taxon>Gigasporaceae</taxon>
        <taxon>Racocetra</taxon>
    </lineage>
</organism>
<gene>
    <name evidence="1" type="ORF">RFULGI_LOCUS4440</name>
</gene>